<sequence>PLHGHTFSLEPDTTGQMPVKSVKDHVRLECVCSREQVLGDTVCFLHHSDKRLLKHQSSYLLCNLCTRSCLDLEKVTCWVQHLVSSAWLLLPQSYHWQLTILPSSKSCMFELPGISKRHICTEMYFSVQ</sequence>
<keyword evidence="2" id="KW-1185">Reference proteome</keyword>
<dbReference type="Proteomes" id="UP000583613">
    <property type="component" value="Unassembled WGS sequence"/>
</dbReference>
<dbReference type="OrthoDB" id="9390510at2759"/>
<accession>A0A7K8XAN1</accession>
<feature type="non-terminal residue" evidence="1">
    <location>
        <position position="128"/>
    </location>
</feature>
<proteinExistence type="predicted"/>
<name>A0A7K8XAN1_9PICI</name>
<evidence type="ECO:0000313" key="1">
    <source>
        <dbReference type="EMBL" id="NXF88132.1"/>
    </source>
</evidence>
<reference evidence="1 2" key="1">
    <citation type="submission" date="2019-09" db="EMBL/GenBank/DDBJ databases">
        <title>Bird 10,000 Genomes (B10K) Project - Family phase.</title>
        <authorList>
            <person name="Zhang G."/>
        </authorList>
    </citation>
    <scope>NUCLEOTIDE SEQUENCE [LARGE SCALE GENOMIC DNA]</scope>
    <source>
        <strain evidence="1">B10K-DU-001-04</strain>
        <tissue evidence="1">Muscle</tissue>
    </source>
</reference>
<organism evidence="1 2">
    <name type="scientific">Eubucco bourcierii</name>
    <name type="common">red-headed barbet</name>
    <dbReference type="NCBI Taxonomy" id="91767"/>
    <lineage>
        <taxon>Eukaryota</taxon>
        <taxon>Metazoa</taxon>
        <taxon>Chordata</taxon>
        <taxon>Craniata</taxon>
        <taxon>Vertebrata</taxon>
        <taxon>Euteleostomi</taxon>
        <taxon>Archelosauria</taxon>
        <taxon>Archosauria</taxon>
        <taxon>Dinosauria</taxon>
        <taxon>Saurischia</taxon>
        <taxon>Theropoda</taxon>
        <taxon>Coelurosauria</taxon>
        <taxon>Aves</taxon>
        <taxon>Neognathae</taxon>
        <taxon>Neoaves</taxon>
        <taxon>Telluraves</taxon>
        <taxon>Coraciimorphae</taxon>
        <taxon>Piciformes</taxon>
        <taxon>Ramphastidae</taxon>
        <taxon>Eubucco</taxon>
    </lineage>
</organism>
<evidence type="ECO:0000313" key="2">
    <source>
        <dbReference type="Proteomes" id="UP000583613"/>
    </source>
</evidence>
<comment type="caution">
    <text evidence="1">The sequence shown here is derived from an EMBL/GenBank/DDBJ whole genome shotgun (WGS) entry which is preliminary data.</text>
</comment>
<dbReference type="AlphaFoldDB" id="A0A7K8XAN1"/>
<dbReference type="EMBL" id="VWZE01006839">
    <property type="protein sequence ID" value="NXF88132.1"/>
    <property type="molecule type" value="Genomic_DNA"/>
</dbReference>
<protein>
    <submittedName>
        <fullName evidence="1">IPIL1 protein</fullName>
    </submittedName>
</protein>
<gene>
    <name evidence="1" type="primary">Itpripl1_0</name>
    <name evidence="1" type="ORF">EUBBOU_R14964</name>
</gene>
<feature type="non-terminal residue" evidence="1">
    <location>
        <position position="1"/>
    </location>
</feature>